<comment type="caution">
    <text evidence="1">The sequence shown here is derived from an EMBL/GenBank/DDBJ whole genome shotgun (WGS) entry which is preliminary data.</text>
</comment>
<keyword evidence="2" id="KW-1185">Reference proteome</keyword>
<sequence>MAAGDKIYSAEGAETSITGEREERNPAGTGKEVVLSSDSSKPPPKKKNRGWRAMPFILGNEAFERLATLGLVANFMEYLMREFHMTQVTAANINNIWGGVSNFAPLLGAFISDAYTGRYKAIAFASFADVLEIGTW</sequence>
<evidence type="ECO:0000313" key="1">
    <source>
        <dbReference type="EMBL" id="KAJ4711253.1"/>
    </source>
</evidence>
<accession>A0ACC1XIX2</accession>
<dbReference type="Proteomes" id="UP001164539">
    <property type="component" value="Chromosome 9"/>
</dbReference>
<dbReference type="EMBL" id="CM051402">
    <property type="protein sequence ID" value="KAJ4711253.1"/>
    <property type="molecule type" value="Genomic_DNA"/>
</dbReference>
<reference evidence="1 2" key="1">
    <citation type="journal article" date="2023" name="Science">
        <title>Complex scaffold remodeling in plant triterpene biosynthesis.</title>
        <authorList>
            <person name="De La Pena R."/>
            <person name="Hodgson H."/>
            <person name="Liu J.C."/>
            <person name="Stephenson M.J."/>
            <person name="Martin A.C."/>
            <person name="Owen C."/>
            <person name="Harkess A."/>
            <person name="Leebens-Mack J."/>
            <person name="Jimenez L.E."/>
            <person name="Osbourn A."/>
            <person name="Sattely E.S."/>
        </authorList>
    </citation>
    <scope>NUCLEOTIDE SEQUENCE [LARGE SCALE GENOMIC DNA]</scope>
    <source>
        <strain evidence="2">cv. JPN11</strain>
        <tissue evidence="1">Leaf</tissue>
    </source>
</reference>
<evidence type="ECO:0000313" key="2">
    <source>
        <dbReference type="Proteomes" id="UP001164539"/>
    </source>
</evidence>
<gene>
    <name evidence="1" type="ORF">OWV82_017300</name>
</gene>
<name>A0ACC1XIX2_MELAZ</name>
<organism evidence="1 2">
    <name type="scientific">Melia azedarach</name>
    <name type="common">Chinaberry tree</name>
    <dbReference type="NCBI Taxonomy" id="155640"/>
    <lineage>
        <taxon>Eukaryota</taxon>
        <taxon>Viridiplantae</taxon>
        <taxon>Streptophyta</taxon>
        <taxon>Embryophyta</taxon>
        <taxon>Tracheophyta</taxon>
        <taxon>Spermatophyta</taxon>
        <taxon>Magnoliopsida</taxon>
        <taxon>eudicotyledons</taxon>
        <taxon>Gunneridae</taxon>
        <taxon>Pentapetalae</taxon>
        <taxon>rosids</taxon>
        <taxon>malvids</taxon>
        <taxon>Sapindales</taxon>
        <taxon>Meliaceae</taxon>
        <taxon>Melia</taxon>
    </lineage>
</organism>
<protein>
    <submittedName>
        <fullName evidence="1">NRT1/PTR family protein 2.2</fullName>
    </submittedName>
</protein>
<proteinExistence type="predicted"/>